<dbReference type="EnsemblMetazoa" id="tetur17g00520.1">
    <property type="protein sequence ID" value="tetur17g00520.1"/>
    <property type="gene ID" value="tetur17g00520"/>
</dbReference>
<dbReference type="InterPro" id="IPR006693">
    <property type="entry name" value="AB_hydrolase_lipase"/>
</dbReference>
<dbReference type="GO" id="GO:0016788">
    <property type="term" value="F:hydrolase activity, acting on ester bonds"/>
    <property type="evidence" value="ECO:0007669"/>
    <property type="project" value="InterPro"/>
</dbReference>
<dbReference type="PANTHER" id="PTHR11005">
    <property type="entry name" value="LYSOSOMAL ACID LIPASE-RELATED"/>
    <property type="match status" value="1"/>
</dbReference>
<evidence type="ECO:0000256" key="5">
    <source>
        <dbReference type="ARBA" id="ARBA00023098"/>
    </source>
</evidence>
<reference evidence="11" key="1">
    <citation type="submission" date="2011-08" db="EMBL/GenBank/DDBJ databases">
        <authorList>
            <person name="Rombauts S."/>
        </authorList>
    </citation>
    <scope>NUCLEOTIDE SEQUENCE</scope>
    <source>
        <strain evidence="11">London</strain>
    </source>
</reference>
<dbReference type="Pfam" id="PF04083">
    <property type="entry name" value="Abhydro_lipase"/>
    <property type="match status" value="1"/>
</dbReference>
<dbReference type="SUPFAM" id="SSF53474">
    <property type="entry name" value="alpha/beta-Hydrolases"/>
    <property type="match status" value="1"/>
</dbReference>
<dbReference type="AlphaFoldDB" id="T1KPH7"/>
<dbReference type="InterPro" id="IPR025483">
    <property type="entry name" value="Lipase_euk"/>
</dbReference>
<feature type="chain" id="PRO_5004591728" description="Partial AB-hydrolase lipase domain-containing protein" evidence="8">
    <location>
        <begin position="28"/>
        <end position="447"/>
    </location>
</feature>
<reference evidence="10" key="2">
    <citation type="submission" date="2015-06" db="UniProtKB">
        <authorList>
            <consortium name="EnsemblMetazoa"/>
        </authorList>
    </citation>
    <scope>IDENTIFICATION</scope>
</reference>
<keyword evidence="3" id="KW-0378">Hydrolase</keyword>
<evidence type="ECO:0000313" key="11">
    <source>
        <dbReference type="Proteomes" id="UP000015104"/>
    </source>
</evidence>
<keyword evidence="6" id="KW-0325">Glycoprotein</keyword>
<comment type="similarity">
    <text evidence="1">Belongs to the AB hydrolase superfamily. Lipase family.</text>
</comment>
<evidence type="ECO:0000256" key="8">
    <source>
        <dbReference type="SAM" id="SignalP"/>
    </source>
</evidence>
<evidence type="ECO:0000256" key="7">
    <source>
        <dbReference type="PIRSR" id="PIRSR000862-1"/>
    </source>
</evidence>
<feature type="domain" description="Partial AB-hydrolase lipase" evidence="9">
    <location>
        <begin position="69"/>
        <end position="128"/>
    </location>
</feature>
<dbReference type="Proteomes" id="UP000015104">
    <property type="component" value="Unassembled WGS sequence"/>
</dbReference>
<dbReference type="eggNOG" id="KOG2624">
    <property type="taxonomic scope" value="Eukaryota"/>
</dbReference>
<evidence type="ECO:0000313" key="10">
    <source>
        <dbReference type="EnsemblMetazoa" id="tetur17g00520.1"/>
    </source>
</evidence>
<evidence type="ECO:0000259" key="9">
    <source>
        <dbReference type="Pfam" id="PF04083"/>
    </source>
</evidence>
<organism evidence="10 11">
    <name type="scientific">Tetranychus urticae</name>
    <name type="common">Two-spotted spider mite</name>
    <dbReference type="NCBI Taxonomy" id="32264"/>
    <lineage>
        <taxon>Eukaryota</taxon>
        <taxon>Metazoa</taxon>
        <taxon>Ecdysozoa</taxon>
        <taxon>Arthropoda</taxon>
        <taxon>Chelicerata</taxon>
        <taxon>Arachnida</taxon>
        <taxon>Acari</taxon>
        <taxon>Acariformes</taxon>
        <taxon>Trombidiformes</taxon>
        <taxon>Prostigmata</taxon>
        <taxon>Eleutherengona</taxon>
        <taxon>Raphignathae</taxon>
        <taxon>Tetranychoidea</taxon>
        <taxon>Tetranychidae</taxon>
        <taxon>Tetranychus</taxon>
    </lineage>
</organism>
<evidence type="ECO:0000256" key="3">
    <source>
        <dbReference type="ARBA" id="ARBA00022801"/>
    </source>
</evidence>
<protein>
    <recommendedName>
        <fullName evidence="9">Partial AB-hydrolase lipase domain-containing protein</fullName>
    </recommendedName>
</protein>
<accession>T1KPH7</accession>
<feature type="active site" description="Nucleophile" evidence="7">
    <location>
        <position position="201"/>
    </location>
</feature>
<dbReference type="EMBL" id="CAEY01000329">
    <property type="status" value="NOT_ANNOTATED_CDS"/>
    <property type="molecule type" value="Genomic_DNA"/>
</dbReference>
<keyword evidence="4" id="KW-0442">Lipid degradation</keyword>
<proteinExistence type="inferred from homology"/>
<evidence type="ECO:0000256" key="2">
    <source>
        <dbReference type="ARBA" id="ARBA00022729"/>
    </source>
</evidence>
<keyword evidence="2 8" id="KW-0732">Signal</keyword>
<dbReference type="GO" id="GO:0016042">
    <property type="term" value="P:lipid catabolic process"/>
    <property type="evidence" value="ECO:0007669"/>
    <property type="project" value="UniProtKB-KW"/>
</dbReference>
<feature type="signal peptide" evidence="8">
    <location>
        <begin position="1"/>
        <end position="27"/>
    </location>
</feature>
<feature type="active site" description="Charge relay system" evidence="7">
    <location>
        <position position="371"/>
    </location>
</feature>
<keyword evidence="11" id="KW-1185">Reference proteome</keyword>
<dbReference type="InterPro" id="IPR029058">
    <property type="entry name" value="AB_hydrolase_fold"/>
</dbReference>
<dbReference type="FunFam" id="3.40.50.1820:FF:000057">
    <property type="entry name" value="Lipase"/>
    <property type="match status" value="1"/>
</dbReference>
<dbReference type="PIRSF" id="PIRSF000862">
    <property type="entry name" value="Steryl_ester_lip"/>
    <property type="match status" value="1"/>
</dbReference>
<sequence length="447" mass="51310">MWKSIYLDFIVTTLVLLCYLCNHLCDSQNEDSNNVSRQLPPPENPVFAREQLYIAPFRKSHDEALTCGQLIVSRGFKYERHFVTTEDGYILQLYRIINPNAQAARGSKLIPVLLVHGIFTSCSSWISNNLAFVLGNGEFDVWVANNRGTSYSMNHTRLDPYTDAKFWDYSFADMGEYDLPAMVDYVIAKTEHDKIVYIGYSQGTQQMFTKLALDPAFADKLYLNINIAPIAFDGDPKGIVSLAPNERLFYLALGKYVGPVPPLLAETNAGLTAFCTVEINKPLCIAVYNYLFGPDRAMIDRKRFQVLTSQIDLISSKDALHNLQSMHFNQTRKYDYGRKKNQEMYGSDDPPKYPFENIPTYNLVLISGLNDYLASQIDVQKLRNILRRRNCTNINDDCPDSNNRPYIDHVITYPHWSHTDIIFGNRAYEYAHSVIVRIIRDFFDRTQ</sequence>
<dbReference type="HOGENOM" id="CLU_010974_0_0_1"/>
<keyword evidence="5" id="KW-0443">Lipid metabolism</keyword>
<feature type="active site" description="Charge relay system" evidence="7">
    <location>
        <position position="418"/>
    </location>
</feature>
<name>T1KPH7_TETUR</name>
<evidence type="ECO:0000256" key="4">
    <source>
        <dbReference type="ARBA" id="ARBA00022963"/>
    </source>
</evidence>
<dbReference type="Gene3D" id="3.40.50.1820">
    <property type="entry name" value="alpha/beta hydrolase"/>
    <property type="match status" value="1"/>
</dbReference>
<evidence type="ECO:0000256" key="6">
    <source>
        <dbReference type="ARBA" id="ARBA00023180"/>
    </source>
</evidence>
<evidence type="ECO:0000256" key="1">
    <source>
        <dbReference type="ARBA" id="ARBA00010701"/>
    </source>
</evidence>